<organism evidence="2 3">
    <name type="scientific">Trypanosoma theileri</name>
    <dbReference type="NCBI Taxonomy" id="67003"/>
    <lineage>
        <taxon>Eukaryota</taxon>
        <taxon>Discoba</taxon>
        <taxon>Euglenozoa</taxon>
        <taxon>Kinetoplastea</taxon>
        <taxon>Metakinetoplastina</taxon>
        <taxon>Trypanosomatida</taxon>
        <taxon>Trypanosomatidae</taxon>
        <taxon>Trypanosoma</taxon>
    </lineage>
</organism>
<feature type="transmembrane region" description="Helical" evidence="1">
    <location>
        <begin position="50"/>
        <end position="71"/>
    </location>
</feature>
<dbReference type="AlphaFoldDB" id="A0A1X0P914"/>
<keyword evidence="1" id="KW-0472">Membrane</keyword>
<protein>
    <submittedName>
        <fullName evidence="2">Uncharacterized protein</fullName>
    </submittedName>
</protein>
<keyword evidence="1" id="KW-1133">Transmembrane helix</keyword>
<keyword evidence="1" id="KW-0812">Transmembrane</keyword>
<reference evidence="2 3" key="1">
    <citation type="submission" date="2017-03" db="EMBL/GenBank/DDBJ databases">
        <title>An alternative strategy for trypanosome survival in the mammalian bloodstream revealed through genome and transcriptome analysis of the ubiquitous bovine parasite Trypanosoma (Megatrypanum) theileri.</title>
        <authorList>
            <person name="Kelly S."/>
            <person name="Ivens A."/>
            <person name="Mott A."/>
            <person name="O'Neill E."/>
            <person name="Emms D."/>
            <person name="Macleod O."/>
            <person name="Voorheis P."/>
            <person name="Matthews J."/>
            <person name="Matthews K."/>
            <person name="Carrington M."/>
        </authorList>
    </citation>
    <scope>NUCLEOTIDE SEQUENCE [LARGE SCALE GENOMIC DNA]</scope>
    <source>
        <strain evidence="2">Edinburgh</strain>
    </source>
</reference>
<name>A0A1X0P914_9TRYP</name>
<dbReference type="VEuPathDB" id="TriTrypDB:TM35_000013010"/>
<comment type="caution">
    <text evidence="2">The sequence shown here is derived from an EMBL/GenBank/DDBJ whole genome shotgun (WGS) entry which is preliminary data.</text>
</comment>
<dbReference type="OrthoDB" id="271882at2759"/>
<evidence type="ECO:0000256" key="1">
    <source>
        <dbReference type="SAM" id="Phobius"/>
    </source>
</evidence>
<evidence type="ECO:0000313" key="2">
    <source>
        <dbReference type="EMBL" id="ORC93424.1"/>
    </source>
</evidence>
<proteinExistence type="predicted"/>
<dbReference type="GeneID" id="39980762"/>
<sequence length="116" mass="12845">MCRAGRAGWFFTDAEGCFIGRDLHLQQCVCPIATCVSTAGGHACHFTSSFLVFCGFLLIIWLIAVGAYAYMSGIIREHKASLRPEKSHSMNGGYYFEKLFGNEKPETATLVEMHKS</sequence>
<keyword evidence="3" id="KW-1185">Reference proteome</keyword>
<evidence type="ECO:0000313" key="3">
    <source>
        <dbReference type="Proteomes" id="UP000192257"/>
    </source>
</evidence>
<dbReference type="Proteomes" id="UP000192257">
    <property type="component" value="Unassembled WGS sequence"/>
</dbReference>
<dbReference type="RefSeq" id="XP_028887490.1">
    <property type="nucleotide sequence ID" value="XM_029020982.1"/>
</dbReference>
<gene>
    <name evidence="2" type="ORF">TM35_000013010</name>
</gene>
<dbReference type="EMBL" id="NBCO01000001">
    <property type="protein sequence ID" value="ORC93424.1"/>
    <property type="molecule type" value="Genomic_DNA"/>
</dbReference>
<accession>A0A1X0P914</accession>